<dbReference type="Gene3D" id="3.40.30.10">
    <property type="entry name" value="Glutaredoxin"/>
    <property type="match status" value="1"/>
</dbReference>
<accession>A0A2P6QQ63</accession>
<proteinExistence type="predicted"/>
<dbReference type="Gramene" id="PRQ36298">
    <property type="protein sequence ID" value="PRQ36298"/>
    <property type="gene ID" value="RchiOBHm_Chr4g0389881"/>
</dbReference>
<dbReference type="AlphaFoldDB" id="A0A2P6QQ63"/>
<evidence type="ECO:0000313" key="1">
    <source>
        <dbReference type="EMBL" id="PRQ36298.1"/>
    </source>
</evidence>
<name>A0A2P6QQ63_ROSCH</name>
<dbReference type="PANTHER" id="PTHR33232">
    <property type="entry name" value="PROTEIN SIEVE ELEMENT OCCLUSION B-LIKE"/>
    <property type="match status" value="1"/>
</dbReference>
<dbReference type="Proteomes" id="UP000238479">
    <property type="component" value="Chromosome 4"/>
</dbReference>
<keyword evidence="2" id="KW-1185">Reference proteome</keyword>
<dbReference type="PANTHER" id="PTHR33232:SF18">
    <property type="entry name" value="PROTEIN SIEVE ELEMENT OCCLUSION B-LIKE"/>
    <property type="match status" value="1"/>
</dbReference>
<sequence>MSSQRKTISIYKIVWILIVEQWTDDLRKKFDIMKNKMPWFTVQYSRPIAGLKFIKEEWNFKGKPTLVMMNPQGKVKHPNALHMIRVWGAKAFPFTETTEKELSHSHGNKWVTSVVDEFTHLCQLGYVFLLN</sequence>
<protein>
    <submittedName>
        <fullName evidence="1">Putative thioredoxin-like protein</fullName>
    </submittedName>
</protein>
<dbReference type="InterPro" id="IPR039299">
    <property type="entry name" value="SEOA"/>
</dbReference>
<organism evidence="1 2">
    <name type="scientific">Rosa chinensis</name>
    <name type="common">China rose</name>
    <dbReference type="NCBI Taxonomy" id="74649"/>
    <lineage>
        <taxon>Eukaryota</taxon>
        <taxon>Viridiplantae</taxon>
        <taxon>Streptophyta</taxon>
        <taxon>Embryophyta</taxon>
        <taxon>Tracheophyta</taxon>
        <taxon>Spermatophyta</taxon>
        <taxon>Magnoliopsida</taxon>
        <taxon>eudicotyledons</taxon>
        <taxon>Gunneridae</taxon>
        <taxon>Pentapetalae</taxon>
        <taxon>rosids</taxon>
        <taxon>fabids</taxon>
        <taxon>Rosales</taxon>
        <taxon>Rosaceae</taxon>
        <taxon>Rosoideae</taxon>
        <taxon>Rosoideae incertae sedis</taxon>
        <taxon>Rosa</taxon>
    </lineage>
</organism>
<dbReference type="EMBL" id="PDCK01000042">
    <property type="protein sequence ID" value="PRQ36298.1"/>
    <property type="molecule type" value="Genomic_DNA"/>
</dbReference>
<evidence type="ECO:0000313" key="2">
    <source>
        <dbReference type="Proteomes" id="UP000238479"/>
    </source>
</evidence>
<gene>
    <name evidence="1" type="ORF">RchiOBHm_Chr4g0389881</name>
</gene>
<comment type="caution">
    <text evidence="1">The sequence shown here is derived from an EMBL/GenBank/DDBJ whole genome shotgun (WGS) entry which is preliminary data.</text>
</comment>
<reference evidence="1 2" key="1">
    <citation type="journal article" date="2018" name="Nat. Genet.">
        <title>The Rosa genome provides new insights in the design of modern roses.</title>
        <authorList>
            <person name="Bendahmane M."/>
        </authorList>
    </citation>
    <scope>NUCLEOTIDE SEQUENCE [LARGE SCALE GENOMIC DNA]</scope>
    <source>
        <strain evidence="2">cv. Old Blush</strain>
    </source>
</reference>
<dbReference type="STRING" id="74649.A0A2P6QQ63"/>
<dbReference type="GO" id="GO:0010088">
    <property type="term" value="P:phloem development"/>
    <property type="evidence" value="ECO:0007669"/>
    <property type="project" value="InterPro"/>
</dbReference>